<organism evidence="2">
    <name type="scientific">Oryza barthii</name>
    <dbReference type="NCBI Taxonomy" id="65489"/>
    <lineage>
        <taxon>Eukaryota</taxon>
        <taxon>Viridiplantae</taxon>
        <taxon>Streptophyta</taxon>
        <taxon>Embryophyta</taxon>
        <taxon>Tracheophyta</taxon>
        <taxon>Spermatophyta</taxon>
        <taxon>Magnoliopsida</taxon>
        <taxon>Liliopsida</taxon>
        <taxon>Poales</taxon>
        <taxon>Poaceae</taxon>
        <taxon>BOP clade</taxon>
        <taxon>Oryzoideae</taxon>
        <taxon>Oryzeae</taxon>
        <taxon>Oryzinae</taxon>
        <taxon>Oryza</taxon>
    </lineage>
</organism>
<dbReference type="HOGENOM" id="CLU_1484184_0_0_1"/>
<feature type="region of interest" description="Disordered" evidence="1">
    <location>
        <begin position="162"/>
        <end position="182"/>
    </location>
</feature>
<reference evidence="2" key="2">
    <citation type="submission" date="2015-03" db="UniProtKB">
        <authorList>
            <consortium name="EnsemblPlants"/>
        </authorList>
    </citation>
    <scope>IDENTIFICATION</scope>
</reference>
<proteinExistence type="predicted"/>
<dbReference type="EnsemblPlants" id="OBART05G06450.1">
    <property type="protein sequence ID" value="OBART05G06450.1"/>
    <property type="gene ID" value="OBART05G06450"/>
</dbReference>
<feature type="compositionally biased region" description="Polar residues" evidence="1">
    <location>
        <begin position="173"/>
        <end position="182"/>
    </location>
</feature>
<protein>
    <submittedName>
        <fullName evidence="2">Uncharacterized protein</fullName>
    </submittedName>
</protein>
<accession>A0A0D3G498</accession>
<reference evidence="2" key="1">
    <citation type="journal article" date="2009" name="Rice">
        <title>De Novo Next Generation Sequencing of Plant Genomes.</title>
        <authorList>
            <person name="Rounsley S."/>
            <person name="Marri P.R."/>
            <person name="Yu Y."/>
            <person name="He R."/>
            <person name="Sisneros N."/>
            <person name="Goicoechea J.L."/>
            <person name="Lee S.J."/>
            <person name="Angelova A."/>
            <person name="Kudrna D."/>
            <person name="Luo M."/>
            <person name="Affourtit J."/>
            <person name="Desany B."/>
            <person name="Knight J."/>
            <person name="Niazi F."/>
            <person name="Egholm M."/>
            <person name="Wing R.A."/>
        </authorList>
    </citation>
    <scope>NUCLEOTIDE SEQUENCE [LARGE SCALE GENOMIC DNA]</scope>
    <source>
        <strain evidence="2">cv. IRGC 105608</strain>
    </source>
</reference>
<dbReference type="Proteomes" id="UP000026960">
    <property type="component" value="Chromosome 5"/>
</dbReference>
<sequence>MPGEAPESPMCPDDDRPTGLPKRVTRVASHAPASATRARQSPADMRCSTPPPVMHPNDDRPTGPPKRATCAASHAPASATHARQPPADTHYRGLPPATRHAVEPPPASTESNLGRARSTPRRRRSPPPPHLRGCAVVGEGAPPCSSLASWLSGVEFRWRRGEGREEKGAAALGNQSSSRCNH</sequence>
<name>A0A0D3G498_9ORYZ</name>
<dbReference type="PaxDb" id="65489-OBART05G06450.1"/>
<feature type="region of interest" description="Disordered" evidence="1">
    <location>
        <begin position="1"/>
        <end position="143"/>
    </location>
</feature>
<dbReference type="AlphaFoldDB" id="A0A0D3G498"/>
<keyword evidence="3" id="KW-1185">Reference proteome</keyword>
<evidence type="ECO:0000256" key="1">
    <source>
        <dbReference type="SAM" id="MobiDB-lite"/>
    </source>
</evidence>
<feature type="compositionally biased region" description="Low complexity" evidence="1">
    <location>
        <begin position="68"/>
        <end position="82"/>
    </location>
</feature>
<dbReference type="Gramene" id="OBART05G06450.1">
    <property type="protein sequence ID" value="OBART05G06450.1"/>
    <property type="gene ID" value="OBART05G06450"/>
</dbReference>
<evidence type="ECO:0000313" key="3">
    <source>
        <dbReference type="Proteomes" id="UP000026960"/>
    </source>
</evidence>
<evidence type="ECO:0000313" key="2">
    <source>
        <dbReference type="EnsemblPlants" id="OBART05G06450.1"/>
    </source>
</evidence>